<comment type="caution">
    <text evidence="6">The sequence shown here is derived from an EMBL/GenBank/DDBJ whole genome shotgun (WGS) entry which is preliminary data.</text>
</comment>
<feature type="region of interest" description="Disordered" evidence="3">
    <location>
        <begin position="301"/>
        <end position="368"/>
    </location>
</feature>
<dbReference type="SUPFAM" id="SSF48056">
    <property type="entry name" value="Di-copper centre-containing domain"/>
    <property type="match status" value="1"/>
</dbReference>
<dbReference type="GO" id="GO:0046872">
    <property type="term" value="F:metal ion binding"/>
    <property type="evidence" value="ECO:0007669"/>
    <property type="project" value="UniProtKB-KW"/>
</dbReference>
<dbReference type="InterPro" id="IPR008922">
    <property type="entry name" value="Di-copper_centre_dom_sf"/>
</dbReference>
<dbReference type="PRINTS" id="PR00092">
    <property type="entry name" value="TYROSINASE"/>
</dbReference>
<feature type="signal peptide" evidence="4">
    <location>
        <begin position="1"/>
        <end position="20"/>
    </location>
</feature>
<proteinExistence type="predicted"/>
<feature type="chain" id="PRO_5040373934" evidence="4">
    <location>
        <begin position="21"/>
        <end position="505"/>
    </location>
</feature>
<dbReference type="Pfam" id="PF00264">
    <property type="entry name" value="Tyrosinase"/>
    <property type="match status" value="1"/>
</dbReference>
<feature type="domain" description="Tyrosinase copper-binding" evidence="5">
    <location>
        <begin position="54"/>
        <end position="225"/>
    </location>
</feature>
<evidence type="ECO:0000256" key="3">
    <source>
        <dbReference type="SAM" id="MobiDB-lite"/>
    </source>
</evidence>
<dbReference type="PANTHER" id="PTHR11474:SF126">
    <property type="entry name" value="TYROSINASE-LIKE PROTEIN TYR-1-RELATED"/>
    <property type="match status" value="1"/>
</dbReference>
<dbReference type="PANTHER" id="PTHR11474">
    <property type="entry name" value="TYROSINASE FAMILY MEMBER"/>
    <property type="match status" value="1"/>
</dbReference>
<dbReference type="EMBL" id="CAICTM010000006">
    <property type="protein sequence ID" value="CAB9496517.1"/>
    <property type="molecule type" value="Genomic_DNA"/>
</dbReference>
<dbReference type="AlphaFoldDB" id="A0A9N8D4W9"/>
<dbReference type="InterPro" id="IPR050316">
    <property type="entry name" value="Tyrosinase/Hemocyanin"/>
</dbReference>
<name>A0A9N8D4W9_9STRA</name>
<gene>
    <name evidence="6" type="ORF">SEMRO_6_G004880.1</name>
</gene>
<dbReference type="InterPro" id="IPR002227">
    <property type="entry name" value="Tyrosinase_Cu-bd"/>
</dbReference>
<dbReference type="Gene3D" id="1.10.1280.10">
    <property type="entry name" value="Di-copper center containing domain from catechol oxidase"/>
    <property type="match status" value="1"/>
</dbReference>
<dbReference type="GO" id="GO:0016491">
    <property type="term" value="F:oxidoreductase activity"/>
    <property type="evidence" value="ECO:0007669"/>
    <property type="project" value="InterPro"/>
</dbReference>
<keyword evidence="1" id="KW-0479">Metal-binding</keyword>
<keyword evidence="2" id="KW-0186">Copper</keyword>
<evidence type="ECO:0000256" key="4">
    <source>
        <dbReference type="SAM" id="SignalP"/>
    </source>
</evidence>
<accession>A0A9N8D4W9</accession>
<evidence type="ECO:0000313" key="6">
    <source>
        <dbReference type="EMBL" id="CAB9496517.1"/>
    </source>
</evidence>
<evidence type="ECO:0000259" key="5">
    <source>
        <dbReference type="Pfam" id="PF00264"/>
    </source>
</evidence>
<protein>
    <submittedName>
        <fullName evidence="6">Tyrosinase-like protein tyr</fullName>
    </submittedName>
</protein>
<keyword evidence="4" id="KW-0732">Signal</keyword>
<reference evidence="6" key="1">
    <citation type="submission" date="2020-06" db="EMBL/GenBank/DDBJ databases">
        <authorList>
            <consortium name="Plant Systems Biology data submission"/>
        </authorList>
    </citation>
    <scope>NUCLEOTIDE SEQUENCE</scope>
    <source>
        <strain evidence="6">D6</strain>
    </source>
</reference>
<evidence type="ECO:0000313" key="7">
    <source>
        <dbReference type="Proteomes" id="UP001153069"/>
    </source>
</evidence>
<dbReference type="OrthoDB" id="61409at2759"/>
<feature type="compositionally biased region" description="Gly residues" evidence="3">
    <location>
        <begin position="321"/>
        <end position="364"/>
    </location>
</feature>
<keyword evidence="7" id="KW-1185">Reference proteome</keyword>
<sequence length="505" mass="56220">MFAKVALLVLSLLQLGVVDAQNCGVSRRRPWRSLSCQEQQAYIDAVVLMKNSGIYDEITRVHQNSGNDNHFVPPFLPFHRWLIWIFEREMQRMTGTCITVPYWDWERGSRGQAVAPILMPWSFGSNNGGGCTTDGITRNWRVAENGGCLIRRFQNQIGLIRDVEILNRIVNQPTHAQFWPSYEAAPHTNPHDYIGGPMEGFWAPDDPIFHLHHSNVDRHFALWQNFHNHDGVPVGQLGGQHYSANIDAPMRIRQGPRVSFNAPGTNRPPTIREVMMIRGGIINVQYVDDELALMLQRTDPRFDNNPGWHVPGTVPTRGCSANGGGGNPPQGGGGGGNPPQGGGGGGNPPQGGGGGGNPPQGGGQQPQCQRVGQRCQRNRHCCSGQCRRSTGRCRRRRNGERRALEEGLEAPHFSSPWLEDRWTELMSMEEYRNNSGRIWQVLGREDCERRAAIAAANNDNLIDGPSPLSVVKHHANVTSYYVTRDNIYVDGNLTTMFDCHHAIDI</sequence>
<organism evidence="6 7">
    <name type="scientific">Seminavis robusta</name>
    <dbReference type="NCBI Taxonomy" id="568900"/>
    <lineage>
        <taxon>Eukaryota</taxon>
        <taxon>Sar</taxon>
        <taxon>Stramenopiles</taxon>
        <taxon>Ochrophyta</taxon>
        <taxon>Bacillariophyta</taxon>
        <taxon>Bacillariophyceae</taxon>
        <taxon>Bacillariophycidae</taxon>
        <taxon>Naviculales</taxon>
        <taxon>Naviculaceae</taxon>
        <taxon>Seminavis</taxon>
    </lineage>
</organism>
<evidence type="ECO:0000256" key="2">
    <source>
        <dbReference type="ARBA" id="ARBA00023008"/>
    </source>
</evidence>
<dbReference type="Proteomes" id="UP001153069">
    <property type="component" value="Unassembled WGS sequence"/>
</dbReference>
<evidence type="ECO:0000256" key="1">
    <source>
        <dbReference type="ARBA" id="ARBA00022723"/>
    </source>
</evidence>